<dbReference type="AlphaFoldDB" id="A0A0K1QGB4"/>
<organism evidence="2 3">
    <name type="scientific">Labilithrix luteola</name>
    <dbReference type="NCBI Taxonomy" id="1391654"/>
    <lineage>
        <taxon>Bacteria</taxon>
        <taxon>Pseudomonadati</taxon>
        <taxon>Myxococcota</taxon>
        <taxon>Polyangia</taxon>
        <taxon>Polyangiales</taxon>
        <taxon>Labilitrichaceae</taxon>
        <taxon>Labilithrix</taxon>
    </lineage>
</organism>
<gene>
    <name evidence="2" type="ORF">AKJ09_11467</name>
</gene>
<name>A0A0K1QGB4_9BACT</name>
<feature type="compositionally biased region" description="Polar residues" evidence="1">
    <location>
        <begin position="32"/>
        <end position="42"/>
    </location>
</feature>
<reference evidence="2 3" key="1">
    <citation type="submission" date="2015-08" db="EMBL/GenBank/DDBJ databases">
        <authorList>
            <person name="Babu N.S."/>
            <person name="Beckwith C.J."/>
            <person name="Beseler K.G."/>
            <person name="Brison A."/>
            <person name="Carone J.V."/>
            <person name="Caskin T.P."/>
            <person name="Diamond M."/>
            <person name="Durham M.E."/>
            <person name="Foxe J.M."/>
            <person name="Go M."/>
            <person name="Henderson B.A."/>
            <person name="Jones I.B."/>
            <person name="McGettigan J.A."/>
            <person name="Micheletti S.J."/>
            <person name="Nasrallah M.E."/>
            <person name="Ortiz D."/>
            <person name="Piller C.R."/>
            <person name="Privatt S.R."/>
            <person name="Schneider S.L."/>
            <person name="Sharp S."/>
            <person name="Smith T.C."/>
            <person name="Stanton J.D."/>
            <person name="Ullery H.E."/>
            <person name="Wilson R.J."/>
            <person name="Serrano M.G."/>
            <person name="Buck G."/>
            <person name="Lee V."/>
            <person name="Wang Y."/>
            <person name="Carvalho R."/>
            <person name="Voegtly L."/>
            <person name="Shi R."/>
            <person name="Duckworth R."/>
            <person name="Johnson A."/>
            <person name="Loviza R."/>
            <person name="Walstead R."/>
            <person name="Shah Z."/>
            <person name="Kiflezghi M."/>
            <person name="Wade K."/>
            <person name="Ball S.L."/>
            <person name="Bradley K.W."/>
            <person name="Asai D.J."/>
            <person name="Bowman C.A."/>
            <person name="Russell D.A."/>
            <person name="Pope W.H."/>
            <person name="Jacobs-Sera D."/>
            <person name="Hendrix R.W."/>
            <person name="Hatfull G.F."/>
        </authorList>
    </citation>
    <scope>NUCLEOTIDE SEQUENCE [LARGE SCALE GENOMIC DNA]</scope>
    <source>
        <strain evidence="2 3">DSM 27648</strain>
    </source>
</reference>
<dbReference type="KEGG" id="llu:AKJ09_11467"/>
<feature type="compositionally biased region" description="Basic and acidic residues" evidence="1">
    <location>
        <begin position="20"/>
        <end position="30"/>
    </location>
</feature>
<protein>
    <submittedName>
        <fullName evidence="2">Uncharacterized protein</fullName>
    </submittedName>
</protein>
<dbReference type="STRING" id="1391654.AKJ09_11467"/>
<proteinExistence type="predicted"/>
<accession>A0A0K1QGB4</accession>
<evidence type="ECO:0000313" key="3">
    <source>
        <dbReference type="Proteomes" id="UP000064967"/>
    </source>
</evidence>
<evidence type="ECO:0000313" key="2">
    <source>
        <dbReference type="EMBL" id="AKV04804.1"/>
    </source>
</evidence>
<feature type="region of interest" description="Disordered" evidence="1">
    <location>
        <begin position="1"/>
        <end position="42"/>
    </location>
</feature>
<evidence type="ECO:0000256" key="1">
    <source>
        <dbReference type="SAM" id="MobiDB-lite"/>
    </source>
</evidence>
<dbReference type="EMBL" id="CP012333">
    <property type="protein sequence ID" value="AKV04804.1"/>
    <property type="molecule type" value="Genomic_DNA"/>
</dbReference>
<dbReference type="Proteomes" id="UP000064967">
    <property type="component" value="Chromosome"/>
</dbReference>
<sequence length="42" mass="4394">MSERVGDGGVAHLPNLSARIAEKGRIDGASRRPNSGENAEFA</sequence>
<keyword evidence="3" id="KW-1185">Reference proteome</keyword>